<sequence>MMEFSEHQKLGKKLKDAHKNILYAKALISSRYPKKSKQAVTAEQALKAIKDLKLIMDNVVGKEHPLVDDNKLSSCYFGEK</sequence>
<name>A0A8J6NUZ0_9BACT</name>
<dbReference type="Proteomes" id="UP000603434">
    <property type="component" value="Unassembled WGS sequence"/>
</dbReference>
<dbReference type="AlphaFoldDB" id="A0A8J6NUZ0"/>
<comment type="caution">
    <text evidence="1">The sequence shown here is derived from an EMBL/GenBank/DDBJ whole genome shotgun (WGS) entry which is preliminary data.</text>
</comment>
<organism evidence="1 2">
    <name type="scientific">Candidatus Desulfatibia profunda</name>
    <dbReference type="NCBI Taxonomy" id="2841695"/>
    <lineage>
        <taxon>Bacteria</taxon>
        <taxon>Pseudomonadati</taxon>
        <taxon>Thermodesulfobacteriota</taxon>
        <taxon>Desulfobacteria</taxon>
        <taxon>Desulfobacterales</taxon>
        <taxon>Desulfobacterales incertae sedis</taxon>
        <taxon>Candidatus Desulfatibia</taxon>
    </lineage>
</organism>
<evidence type="ECO:0000313" key="1">
    <source>
        <dbReference type="EMBL" id="MBC8362817.1"/>
    </source>
</evidence>
<gene>
    <name evidence="1" type="ORF">H8E23_15640</name>
</gene>
<proteinExistence type="predicted"/>
<evidence type="ECO:0000313" key="2">
    <source>
        <dbReference type="Proteomes" id="UP000603434"/>
    </source>
</evidence>
<accession>A0A8J6NUZ0</accession>
<dbReference type="EMBL" id="JACNJH010000222">
    <property type="protein sequence ID" value="MBC8362817.1"/>
    <property type="molecule type" value="Genomic_DNA"/>
</dbReference>
<reference evidence="1 2" key="1">
    <citation type="submission" date="2020-08" db="EMBL/GenBank/DDBJ databases">
        <title>Bridging the membrane lipid divide: bacteria of the FCB group superphylum have the potential to synthesize archaeal ether lipids.</title>
        <authorList>
            <person name="Villanueva L."/>
            <person name="Von Meijenfeldt F.A.B."/>
            <person name="Westbye A.B."/>
            <person name="Yadav S."/>
            <person name="Hopmans E.C."/>
            <person name="Dutilh B.E."/>
            <person name="Sinninghe Damste J.S."/>
        </authorList>
    </citation>
    <scope>NUCLEOTIDE SEQUENCE [LARGE SCALE GENOMIC DNA]</scope>
    <source>
        <strain evidence="1">NIOZ-UU30</strain>
    </source>
</reference>
<protein>
    <submittedName>
        <fullName evidence="1">Uncharacterized protein</fullName>
    </submittedName>
</protein>